<evidence type="ECO:0000313" key="2">
    <source>
        <dbReference type="Proteomes" id="UP001500979"/>
    </source>
</evidence>
<dbReference type="RefSeq" id="WP_344684275.1">
    <property type="nucleotide sequence ID" value="NZ_BAAAUX010000023.1"/>
</dbReference>
<accession>A0ABN3VJV0</accession>
<dbReference type="EMBL" id="BAAAUX010000023">
    <property type="protein sequence ID" value="GAA2811290.1"/>
    <property type="molecule type" value="Genomic_DNA"/>
</dbReference>
<evidence type="ECO:0000313" key="1">
    <source>
        <dbReference type="EMBL" id="GAA2811290.1"/>
    </source>
</evidence>
<name>A0ABN3VJV0_9PSEU</name>
<reference evidence="1 2" key="1">
    <citation type="journal article" date="2019" name="Int. J. Syst. Evol. Microbiol.">
        <title>The Global Catalogue of Microorganisms (GCM) 10K type strain sequencing project: providing services to taxonomists for standard genome sequencing and annotation.</title>
        <authorList>
            <consortium name="The Broad Institute Genomics Platform"/>
            <consortium name="The Broad Institute Genome Sequencing Center for Infectious Disease"/>
            <person name="Wu L."/>
            <person name="Ma J."/>
        </authorList>
    </citation>
    <scope>NUCLEOTIDE SEQUENCE [LARGE SCALE GENOMIC DNA]</scope>
    <source>
        <strain evidence="1 2">JCM 9383</strain>
    </source>
</reference>
<keyword evidence="2" id="KW-1185">Reference proteome</keyword>
<protein>
    <submittedName>
        <fullName evidence="1">Uncharacterized protein</fullName>
    </submittedName>
</protein>
<organism evidence="1 2">
    <name type="scientific">Saccharopolyspora taberi</name>
    <dbReference type="NCBI Taxonomy" id="60895"/>
    <lineage>
        <taxon>Bacteria</taxon>
        <taxon>Bacillati</taxon>
        <taxon>Actinomycetota</taxon>
        <taxon>Actinomycetes</taxon>
        <taxon>Pseudonocardiales</taxon>
        <taxon>Pseudonocardiaceae</taxon>
        <taxon>Saccharopolyspora</taxon>
    </lineage>
</organism>
<comment type="caution">
    <text evidence="1">The sequence shown here is derived from an EMBL/GenBank/DDBJ whole genome shotgun (WGS) entry which is preliminary data.</text>
</comment>
<gene>
    <name evidence="1" type="ORF">GCM10010470_53310</name>
</gene>
<proteinExistence type="predicted"/>
<dbReference type="Proteomes" id="UP001500979">
    <property type="component" value="Unassembled WGS sequence"/>
</dbReference>
<sequence>MQQLEHAALALGWEGHLIPDVEVLGARFAAVARIRPDVHQWRSANGWEPELNPTWFRAWTEPTMHDHLPLAAVDLLGILVPVAKARDAVHACGTLMTLAPCAVVLPHDHPYKPWRMIELDYYGIGAVNAGADAAELVLRPEDRTSEFGSSLFGRWLLEVLYSRVLERDSQAAER</sequence>